<organism evidence="6 7">
    <name type="scientific">Mesoplasma lactucae ATCC 49193</name>
    <dbReference type="NCBI Taxonomy" id="81460"/>
    <lineage>
        <taxon>Bacteria</taxon>
        <taxon>Bacillati</taxon>
        <taxon>Mycoplasmatota</taxon>
        <taxon>Mollicutes</taxon>
        <taxon>Entomoplasmatales</taxon>
        <taxon>Entomoplasmataceae</taxon>
        <taxon>Mesoplasma</taxon>
    </lineage>
</organism>
<dbReference type="Proteomes" id="UP000232227">
    <property type="component" value="Chromosome"/>
</dbReference>
<keyword evidence="7" id="KW-1185">Reference proteome</keyword>
<keyword evidence="4" id="KW-1133">Transmembrane helix</keyword>
<evidence type="ECO:0000256" key="3">
    <source>
        <dbReference type="ARBA" id="ARBA00022692"/>
    </source>
</evidence>
<dbReference type="CDD" id="cd06580">
    <property type="entry name" value="TM_PBP1_transp_TpRbsC_like"/>
    <property type="match status" value="1"/>
</dbReference>
<dbReference type="RefSeq" id="WP_096862915.1">
    <property type="nucleotide sequence ID" value="NZ_CP023668.1"/>
</dbReference>
<dbReference type="InterPro" id="IPR001851">
    <property type="entry name" value="ABC_transp_permease"/>
</dbReference>
<name>A0A291ISF9_9MOLU</name>
<evidence type="ECO:0000313" key="7">
    <source>
        <dbReference type="Proteomes" id="UP000232227"/>
    </source>
</evidence>
<dbReference type="EMBL" id="CP023668">
    <property type="protein sequence ID" value="ATG97627.1"/>
    <property type="molecule type" value="Genomic_DNA"/>
</dbReference>
<evidence type="ECO:0000313" key="6">
    <source>
        <dbReference type="EMBL" id="ATG97627.1"/>
    </source>
</evidence>
<evidence type="ECO:0000256" key="1">
    <source>
        <dbReference type="ARBA" id="ARBA00004651"/>
    </source>
</evidence>
<evidence type="ECO:0000256" key="2">
    <source>
        <dbReference type="ARBA" id="ARBA00022475"/>
    </source>
</evidence>
<gene>
    <name evidence="6" type="ORF">CP520_02690</name>
</gene>
<dbReference type="Pfam" id="PF02653">
    <property type="entry name" value="BPD_transp_2"/>
    <property type="match status" value="1"/>
</dbReference>
<comment type="subcellular location">
    <subcellularLocation>
        <location evidence="1">Cell membrane</location>
        <topology evidence="1">Multi-pass membrane protein</topology>
    </subcellularLocation>
</comment>
<reference evidence="6 7" key="1">
    <citation type="submission" date="2017-09" db="EMBL/GenBank/DDBJ databases">
        <title>SPAdes assembly of the Mesoplasma lactucae genome.</title>
        <authorList>
            <person name="Knight T.F."/>
            <person name="Rubinstein R."/>
            <person name="Citino T."/>
        </authorList>
    </citation>
    <scope>NUCLEOTIDE SEQUENCE [LARGE SCALE GENOMIC DNA]</scope>
    <source>
        <strain evidence="6 7">831-C4</strain>
    </source>
</reference>
<sequence length="882" mass="100721">MNKFFINNWKLGKRTKDVVLSYETKQKAKYVKGSLFAIILGLILAGIIIAVQNVNPFVYLRELFKVSFSSLFIEQTFQWIAVYIIAGLAVGIGFKSGMFNIGVSGQMLIGAGVSIIYYKLGVVGQGHTMNAGHIIVIFLICVFSGAILAGIAGALKALFNIHEVVTTIMLNWTVWYLLKFLFTKYQKLAGDGINTSASMPADQLAINGSSIAIPLIIAVVCLILVAILLSKTVFGYKLKAVGSSPNASKYAGFNVKAKMTEAMVISGALAGVASFVNVLTLNPNIAFSIDNLPSTGYDAIAIALVAFNNPIGIFFTSFLWGILQSGGSSAASLFNMPNQTSSLVFGIIVYFAAISTVFMNYYPILRLKTKIALASSKATRDEIKDLRSERSTISKEMMSWRKIPDIENYKELTKSEIKVLKADRKQTQDKEQKYLIKKQIKALKKQQHEYIKEYRNNLKETHKKISQQIKIIKHDNYVDRLNSAMSGINRRQHLLLQRSDSDSLTKLSQAKSDLVNEKDTIKKAKETKLHDKRIQKTKVKKVRDSAYRETKAWKEGTCGDITGYYDWFNSNTELKGEIKKYKIKTQNKIESLNADYKLDKKTISRNRDLSHEEIKLQVAELKAKKKNKVAILKERYKVYKIDQKNIIKQKSEAYKHKRNNPEIKAEIKNINIEYKQKNKQINIRYKEALKAINLDAKNKRKQINASEAKQQYAQLQQFVKDYKQVKKNTIKKGVYSLAMISKIREEYDLMLYNIENANNQEYYNVFDTRHIVFEKTKLYKWLAKELYWIQESSIAYQNVATNKEIKVDTKQVKKVYNENIGSFSKTYKEKRKSISKNKALDSTTRRMLLDDCEREYETHLNNFIAQVEAKTRTNLLLEREGQ</sequence>
<dbReference type="AlphaFoldDB" id="A0A291ISF9"/>
<dbReference type="PANTHER" id="PTHR47089">
    <property type="entry name" value="ABC TRANSPORTER, PERMEASE PROTEIN"/>
    <property type="match status" value="1"/>
</dbReference>
<dbReference type="OrthoDB" id="45037at2"/>
<proteinExistence type="predicted"/>
<keyword evidence="3" id="KW-0812">Transmembrane</keyword>
<evidence type="ECO:0000256" key="4">
    <source>
        <dbReference type="ARBA" id="ARBA00022989"/>
    </source>
</evidence>
<keyword evidence="2" id="KW-1003">Cell membrane</keyword>
<dbReference type="GO" id="GO:0005886">
    <property type="term" value="C:plasma membrane"/>
    <property type="evidence" value="ECO:0007669"/>
    <property type="project" value="UniProtKB-SubCell"/>
</dbReference>
<protein>
    <submittedName>
        <fullName evidence="6">Uncharacterized protein</fullName>
    </submittedName>
</protein>
<dbReference type="GO" id="GO:0022857">
    <property type="term" value="F:transmembrane transporter activity"/>
    <property type="evidence" value="ECO:0007669"/>
    <property type="project" value="InterPro"/>
</dbReference>
<evidence type="ECO:0000256" key="5">
    <source>
        <dbReference type="ARBA" id="ARBA00023136"/>
    </source>
</evidence>
<keyword evidence="5" id="KW-0472">Membrane</keyword>
<dbReference type="PANTHER" id="PTHR47089:SF1">
    <property type="entry name" value="GUANOSINE ABC TRANSPORTER PERMEASE PROTEIN NUPP"/>
    <property type="match status" value="1"/>
</dbReference>
<dbReference type="KEGG" id="mlac:CP520_02690"/>
<accession>A0A291ISF9</accession>